<keyword evidence="2" id="KW-0812">Transmembrane</keyword>
<dbReference type="Proteomes" id="UP000009170">
    <property type="component" value="Unassembled WGS sequence"/>
</dbReference>
<evidence type="ECO:0000256" key="2">
    <source>
        <dbReference type="SAM" id="Phobius"/>
    </source>
</evidence>
<dbReference type="InParanoid" id="Q00WS1"/>
<organism evidence="3 4">
    <name type="scientific">Ostreococcus tauri</name>
    <name type="common">Marine green alga</name>
    <dbReference type="NCBI Taxonomy" id="70448"/>
    <lineage>
        <taxon>Eukaryota</taxon>
        <taxon>Viridiplantae</taxon>
        <taxon>Chlorophyta</taxon>
        <taxon>Mamiellophyceae</taxon>
        <taxon>Mamiellales</taxon>
        <taxon>Bathycoccaceae</taxon>
        <taxon>Ostreococcus</taxon>
    </lineage>
</organism>
<gene>
    <name evidence="3" type="ORF">OT_ostta13g02510</name>
</gene>
<dbReference type="AlphaFoldDB" id="Q00WS1"/>
<evidence type="ECO:0000313" key="4">
    <source>
        <dbReference type="Proteomes" id="UP000009170"/>
    </source>
</evidence>
<sequence>MTRARARGVDARRARDGGDGGARGRTCVVQRDTRAEDGDDANDGMLALTARVRELCARDASCAYVGDGDGSSNASGTRGGDGGATALDAYPPYWAKVFAAKRALEDAALKCARVIWVDSDATFHDSRSVCAGARCETTVRSVSEIAEELFDGKDFFYSRDPSMTPPDEYWGSEFNAGFWGCANTTRGREIMTAWTKTYPVEAWSRGQDGHWTSTGNFAGSTYEQGAFVHSGLLKKYKAVGAMNEVDACAINTPCESLKEASIRGAQACHFAGVYKETYLPGYYADAKEDHSPFGTHESSYEDLSTTLSAVSEPFMSKCQYDLSSTGAARTGTSVSAERQDAVDAARGAHNTDVTIIAVAVASVVTLIGYVAARRRRRRTTSAEDETAPLV</sequence>
<dbReference type="RefSeq" id="XP_003082733.1">
    <property type="nucleotide sequence ID" value="XM_003082685.1"/>
</dbReference>
<reference evidence="4" key="1">
    <citation type="journal article" date="2006" name="Proc. Natl. Acad. Sci. U.S.A.">
        <title>Genome analysis of the smallest free-living eukaryote Ostreococcus tauri unveils many unique features.</title>
        <authorList>
            <person name="Derelle E."/>
            <person name="Ferraz C."/>
            <person name="Rombauts S."/>
            <person name="Rouze P."/>
            <person name="Worden A.Z."/>
            <person name="Robbens S."/>
            <person name="Partensky F."/>
            <person name="Degroeve S."/>
            <person name="Echeynie S."/>
            <person name="Cooke R."/>
            <person name="Saeys Y."/>
            <person name="Wuyts J."/>
            <person name="Jabbari K."/>
            <person name="Bowler C."/>
            <person name="Panaud O."/>
            <person name="Piegu B."/>
            <person name="Ball S.G."/>
            <person name="Ral J.-P."/>
            <person name="Bouget F.-Y."/>
            <person name="Piganeau G."/>
            <person name="De Baets B."/>
            <person name="Picard A."/>
            <person name="Delseny M."/>
            <person name="Demaille J."/>
            <person name="Van de Peer Y."/>
            <person name="Moreau H."/>
        </authorList>
    </citation>
    <scope>NUCLEOTIDE SEQUENCE [LARGE SCALE GENOMIC DNA]</scope>
    <source>
        <strain evidence="4">OTTH 0595 / CCAP 157/2 / RCC745</strain>
    </source>
</reference>
<proteinExistence type="predicted"/>
<dbReference type="GeneID" id="9837534"/>
<dbReference type="EMBL" id="CAID01000013">
    <property type="protein sequence ID" value="CAL56590.1"/>
    <property type="molecule type" value="Genomic_DNA"/>
</dbReference>
<keyword evidence="4" id="KW-1185">Reference proteome</keyword>
<dbReference type="KEGG" id="ota:OT_ostta13g02510"/>
<name>Q00WS1_OSTTA</name>
<keyword evidence="2" id="KW-0472">Membrane</keyword>
<feature type="region of interest" description="Disordered" evidence="1">
    <location>
        <begin position="1"/>
        <end position="26"/>
    </location>
</feature>
<evidence type="ECO:0000313" key="3">
    <source>
        <dbReference type="EMBL" id="CAL56590.1"/>
    </source>
</evidence>
<accession>Q00WS1</accession>
<comment type="caution">
    <text evidence="3">The sequence shown here is derived from an EMBL/GenBank/DDBJ whole genome shotgun (WGS) entry which is preliminary data.</text>
</comment>
<keyword evidence="2" id="KW-1133">Transmembrane helix</keyword>
<reference evidence="3 4" key="2">
    <citation type="journal article" date="2014" name="BMC Genomics">
        <title>An improved genome of the model marine alga Ostreococcus tauri unfolds by assessing Illumina de novo assemblies.</title>
        <authorList>
            <person name="Blanc-Mathieu R."/>
            <person name="Verhelst B."/>
            <person name="Derelle E."/>
            <person name="Rombauts S."/>
            <person name="Bouget F.Y."/>
            <person name="Carre I."/>
            <person name="Chateau A."/>
            <person name="Eyre-Walker A."/>
            <person name="Grimsley N."/>
            <person name="Moreau H."/>
            <person name="Piegu B."/>
            <person name="Rivals E."/>
            <person name="Schackwitz W."/>
            <person name="Van de Peer Y."/>
            <person name="Piganeau G."/>
        </authorList>
    </citation>
    <scope>NUCLEOTIDE SEQUENCE [LARGE SCALE GENOMIC DNA]</scope>
    <source>
        <strain evidence="4">OTTH 0595 / CCAP 157/2 / RCC745</strain>
    </source>
</reference>
<protein>
    <submittedName>
        <fullName evidence="3">Unnamed product</fullName>
    </submittedName>
</protein>
<feature type="compositionally biased region" description="Basic and acidic residues" evidence="1">
    <location>
        <begin position="7"/>
        <end position="18"/>
    </location>
</feature>
<feature type="transmembrane region" description="Helical" evidence="2">
    <location>
        <begin position="353"/>
        <end position="372"/>
    </location>
</feature>
<evidence type="ECO:0000256" key="1">
    <source>
        <dbReference type="SAM" id="MobiDB-lite"/>
    </source>
</evidence>